<comment type="subcellular location">
    <subcellularLocation>
        <location evidence="2">Cell inner membrane</location>
        <topology evidence="2">Multi-pass membrane protein</topology>
    </subcellularLocation>
</comment>
<feature type="domain" description="HPt" evidence="21">
    <location>
        <begin position="935"/>
        <end position="1028"/>
    </location>
</feature>
<evidence type="ECO:0000256" key="3">
    <source>
        <dbReference type="ARBA" id="ARBA00012438"/>
    </source>
</evidence>
<feature type="domain" description="Response regulatory" evidence="18">
    <location>
        <begin position="793"/>
        <end position="909"/>
    </location>
</feature>
<dbReference type="InterPro" id="IPR003661">
    <property type="entry name" value="HisK_dim/P_dom"/>
</dbReference>
<dbReference type="CDD" id="cd00082">
    <property type="entry name" value="HisKA"/>
    <property type="match status" value="1"/>
</dbReference>
<evidence type="ECO:0000256" key="8">
    <source>
        <dbReference type="ARBA" id="ARBA00022692"/>
    </source>
</evidence>
<evidence type="ECO:0000259" key="19">
    <source>
        <dbReference type="PROSITE" id="PS50112"/>
    </source>
</evidence>
<dbReference type="InterPro" id="IPR036890">
    <property type="entry name" value="HATPase_C_sf"/>
</dbReference>
<dbReference type="SMR" id="Q729D9"/>
<dbReference type="GO" id="GO:0000155">
    <property type="term" value="F:phosphorelay sensor kinase activity"/>
    <property type="evidence" value="ECO:0007669"/>
    <property type="project" value="InterPro"/>
</dbReference>
<dbReference type="InterPro" id="IPR011006">
    <property type="entry name" value="CheY-like_superfamily"/>
</dbReference>
<keyword evidence="10" id="KW-0547">Nucleotide-binding</keyword>
<organism evidence="22 23">
    <name type="scientific">Nitratidesulfovibrio vulgaris (strain ATCC 29579 / DSM 644 / CCUG 34227 / NCIMB 8303 / VKM B-1760 / Hildenborough)</name>
    <name type="common">Desulfovibrio vulgaris</name>
    <dbReference type="NCBI Taxonomy" id="882"/>
    <lineage>
        <taxon>Bacteria</taxon>
        <taxon>Pseudomonadati</taxon>
        <taxon>Thermodesulfobacteriota</taxon>
        <taxon>Desulfovibrionia</taxon>
        <taxon>Desulfovibrionales</taxon>
        <taxon>Desulfovibrionaceae</taxon>
        <taxon>Nitratidesulfovibrio</taxon>
    </lineage>
</organism>
<dbReference type="SUPFAM" id="SSF47226">
    <property type="entry name" value="Histidine-containing phosphotransfer domain, HPT domain"/>
    <property type="match status" value="1"/>
</dbReference>
<evidence type="ECO:0000256" key="16">
    <source>
        <dbReference type="SAM" id="MobiDB-lite"/>
    </source>
</evidence>
<evidence type="ECO:0000256" key="11">
    <source>
        <dbReference type="ARBA" id="ARBA00022989"/>
    </source>
</evidence>
<proteinExistence type="predicted"/>
<dbReference type="Gene3D" id="1.20.120.160">
    <property type="entry name" value="HPT domain"/>
    <property type="match status" value="1"/>
</dbReference>
<keyword evidence="8" id="KW-0812">Transmembrane</keyword>
<dbReference type="InterPro" id="IPR000014">
    <property type="entry name" value="PAS"/>
</dbReference>
<dbReference type="Gene3D" id="3.40.50.2300">
    <property type="match status" value="1"/>
</dbReference>
<dbReference type="InterPro" id="IPR001789">
    <property type="entry name" value="Sig_transdc_resp-reg_receiver"/>
</dbReference>
<dbReference type="PaxDb" id="882-DVU_2412"/>
<protein>
    <recommendedName>
        <fullName evidence="3">histidine kinase</fullName>
        <ecNumber evidence="3">2.7.13.3</ecNumber>
    </recommendedName>
</protein>
<feature type="region of interest" description="Disordered" evidence="16">
    <location>
        <begin position="1"/>
        <end position="38"/>
    </location>
</feature>
<dbReference type="Gene3D" id="1.10.287.130">
    <property type="match status" value="1"/>
</dbReference>
<comment type="caution">
    <text evidence="14">Lacks conserved residue(s) required for the propagation of feature annotation.</text>
</comment>
<dbReference type="STRING" id="882.DVU_2412"/>
<dbReference type="Pfam" id="PF02518">
    <property type="entry name" value="HATPase_c"/>
    <property type="match status" value="1"/>
</dbReference>
<dbReference type="PROSITE" id="PS50113">
    <property type="entry name" value="PAC"/>
    <property type="match status" value="1"/>
</dbReference>
<evidence type="ECO:0000256" key="5">
    <source>
        <dbReference type="ARBA" id="ARBA00022519"/>
    </source>
</evidence>
<dbReference type="HOGENOM" id="CLU_000445_114_17_7"/>
<evidence type="ECO:0000256" key="15">
    <source>
        <dbReference type="SAM" id="Coils"/>
    </source>
</evidence>
<keyword evidence="11" id="KW-1133">Transmembrane helix</keyword>
<evidence type="ECO:0000256" key="10">
    <source>
        <dbReference type="ARBA" id="ARBA00022840"/>
    </source>
</evidence>
<evidence type="ECO:0000256" key="4">
    <source>
        <dbReference type="ARBA" id="ARBA00022475"/>
    </source>
</evidence>
<dbReference type="SMART" id="SM00091">
    <property type="entry name" value="PAS"/>
    <property type="match status" value="1"/>
</dbReference>
<dbReference type="SMART" id="SM00388">
    <property type="entry name" value="HisKA"/>
    <property type="match status" value="1"/>
</dbReference>
<name>Q729D9_NITV2</name>
<dbReference type="Pfam" id="PF00512">
    <property type="entry name" value="HisKA"/>
    <property type="match status" value="1"/>
</dbReference>
<keyword evidence="5" id="KW-0997">Cell inner membrane</keyword>
<dbReference type="InterPro" id="IPR008207">
    <property type="entry name" value="Sig_transdc_His_kin_Hpt_dom"/>
</dbReference>
<dbReference type="InterPro" id="IPR036097">
    <property type="entry name" value="HisK_dim/P_sf"/>
</dbReference>
<evidence type="ECO:0000256" key="1">
    <source>
        <dbReference type="ARBA" id="ARBA00000085"/>
    </source>
</evidence>
<keyword evidence="12" id="KW-0472">Membrane</keyword>
<dbReference type="PROSITE" id="PS50112">
    <property type="entry name" value="PAS"/>
    <property type="match status" value="1"/>
</dbReference>
<dbReference type="EMBL" id="AE017285">
    <property type="protein sequence ID" value="AAS96885.1"/>
    <property type="molecule type" value="Genomic_DNA"/>
</dbReference>
<reference evidence="22 23" key="1">
    <citation type="journal article" date="2004" name="Nat. Biotechnol.">
        <title>The genome sequence of the anaerobic, sulfate-reducing bacterium Desulfovibrio vulgaris Hildenborough.</title>
        <authorList>
            <person name="Heidelberg J.F."/>
            <person name="Seshadri R."/>
            <person name="Haveman S.A."/>
            <person name="Hemme C.L."/>
            <person name="Paulsen I.T."/>
            <person name="Kolonay J.F."/>
            <person name="Eisen J.A."/>
            <person name="Ward N."/>
            <person name="Methe B."/>
            <person name="Brinkac L.M."/>
            <person name="Daugherty S.C."/>
            <person name="Deboy R.T."/>
            <person name="Dodson R.J."/>
            <person name="Durkin A.S."/>
            <person name="Madupu R."/>
            <person name="Nelson W.C."/>
            <person name="Sullivan S.A."/>
            <person name="Fouts D."/>
            <person name="Haft D.H."/>
            <person name="Selengut J."/>
            <person name="Peterson J.D."/>
            <person name="Davidsen T.M."/>
            <person name="Zafar N."/>
            <person name="Zhou L."/>
            <person name="Radune D."/>
            <person name="Dimitrov G."/>
            <person name="Hance M."/>
            <person name="Tran K."/>
            <person name="Khouri H."/>
            <person name="Gill J."/>
            <person name="Utterback T.R."/>
            <person name="Feldblyum T.V."/>
            <person name="Wall J.D."/>
            <person name="Voordouw G."/>
            <person name="Fraser C.M."/>
        </authorList>
    </citation>
    <scope>NUCLEOTIDE SEQUENCE [LARGE SCALE GENOMIC DNA]</scope>
    <source>
        <strain evidence="23">ATCC 29579 / DSM 644 / NCIMB 8303 / VKM B-1760 / Hildenborough</strain>
    </source>
</reference>
<keyword evidence="9 22" id="KW-0418">Kinase</keyword>
<evidence type="ECO:0000313" key="23">
    <source>
        <dbReference type="Proteomes" id="UP000002194"/>
    </source>
</evidence>
<dbReference type="eggNOG" id="COG2202">
    <property type="taxonomic scope" value="Bacteria"/>
</dbReference>
<evidence type="ECO:0000256" key="6">
    <source>
        <dbReference type="ARBA" id="ARBA00022553"/>
    </source>
</evidence>
<dbReference type="AlphaFoldDB" id="Q729D9"/>
<dbReference type="SUPFAM" id="SSF55781">
    <property type="entry name" value="GAF domain-like"/>
    <property type="match status" value="1"/>
</dbReference>
<dbReference type="Proteomes" id="UP000002194">
    <property type="component" value="Chromosome"/>
</dbReference>
<dbReference type="NCBIfam" id="TIGR00229">
    <property type="entry name" value="sensory_box"/>
    <property type="match status" value="1"/>
</dbReference>
<dbReference type="SUPFAM" id="SSF55874">
    <property type="entry name" value="ATPase domain of HSP90 chaperone/DNA topoisomerase II/histidine kinase"/>
    <property type="match status" value="1"/>
</dbReference>
<sequence>MYEGWEASRLPSQGESLNMPGMTYDQRTESTGPQVKDEAAGSAEVQALRERIARLEDENRLLRLCARFEGPAPGEALGSLLPEIIAPASDAPLVYAYVSDMQTHELLFVNRSLTMAVGAWQGRKCYELLQGRDTPCPFCTSGRLQRNPERPVVWEWRNPRLGRWFRCIDRCIHWPDGRPVRYELAVDITDMREAQEDLLRFRAALDASAEAIFLVDLEEGRFLDVNSGACTMLGYDRDTLLGLGLCGIRRSMAADGCRQILDSIAAGAVLENVETVYLHRDGTFVPVEVGARLVDRVGGPRLAIMVARDVSEKRKARRAMEVRYLYEHVLSSCARELLSRSCSESTLVGVLGALRQGAGACRAYIFENYEDAEGRLCCSQRYESSAPGVRPELDNPALQNIIYASEAPNWLHELRKGRAVVGPVADQPLPERDVLQAQGIRSLLVLPIFARGVWCGFVGFDDTRTERTWQGGDILFLQTASEILGAALERHRAEAELAASHQRAEEASRAKSVFLANMSHEIRTPLNAIIGLTELTLQEPISQGVGENLRGVLHSAEALLAVVNDLLDLSRVESGRLHLESVEFSPSRLARGVVRLMTHVADRKGLDFELYIARDVPPTVTGDPARLRQVLLNLVGNALKFTDEGGVSLTVTPCICSTDTGGGILKGGNGGVRGLRFTVTDTGIGIPPDRQACIFESFVQADESTARRFGGTGLGLAISRRLVEMMGGRLELRSEPGKGSEFWCDVPFASEGAARDGICEVACVATPDAPSGTGRRPEGRGAGDRRLEAAPLRILVVESDPLCRRAMVKSLGRRGHAVTALSALSEAAEVLVAERHDAVVVEATPGAWAFCESLRQGGYGANRAALPLVFICDGDTFLPESVEPLAAPHALLSRPVKGRALCEAVEHLAGADAGQPASERVALPEDVPLLQPGALLLTAPDAQMRFVRQVPSLRESLWSAMDRGSRVELASLAHLLRHEAEGIGALRLQVLAERLEDRVRIGATEDARPVFMLLADALNQLEHDLRKLVPALSED</sequence>
<feature type="domain" description="PAS" evidence="19">
    <location>
        <begin position="197"/>
        <end position="242"/>
    </location>
</feature>
<dbReference type="Gene3D" id="3.30.450.40">
    <property type="match status" value="1"/>
</dbReference>
<evidence type="ECO:0000256" key="14">
    <source>
        <dbReference type="PROSITE-ProRule" id="PRU00169"/>
    </source>
</evidence>
<feature type="domain" description="PAC" evidence="20">
    <location>
        <begin position="271"/>
        <end position="322"/>
    </location>
</feature>
<dbReference type="Pfam" id="PF13188">
    <property type="entry name" value="PAS_8"/>
    <property type="match status" value="1"/>
</dbReference>
<dbReference type="PhylomeDB" id="Q729D9"/>
<dbReference type="SMART" id="SM00086">
    <property type="entry name" value="PAC"/>
    <property type="match status" value="1"/>
</dbReference>
<dbReference type="PRINTS" id="PR00344">
    <property type="entry name" value="BCTRLSENSOR"/>
</dbReference>
<dbReference type="CDD" id="cd00130">
    <property type="entry name" value="PAS"/>
    <property type="match status" value="1"/>
</dbReference>
<evidence type="ECO:0000256" key="9">
    <source>
        <dbReference type="ARBA" id="ARBA00022777"/>
    </source>
</evidence>
<dbReference type="SUPFAM" id="SSF47384">
    <property type="entry name" value="Homodimeric domain of signal transducing histidine kinase"/>
    <property type="match status" value="1"/>
</dbReference>
<evidence type="ECO:0000259" key="21">
    <source>
        <dbReference type="PROSITE" id="PS50894"/>
    </source>
</evidence>
<keyword evidence="15" id="KW-0175">Coiled coil</keyword>
<dbReference type="PROSITE" id="PS50110">
    <property type="entry name" value="RESPONSE_REGULATORY"/>
    <property type="match status" value="1"/>
</dbReference>
<dbReference type="SMART" id="SM00387">
    <property type="entry name" value="HATPase_c"/>
    <property type="match status" value="1"/>
</dbReference>
<dbReference type="InterPro" id="IPR003018">
    <property type="entry name" value="GAF"/>
</dbReference>
<dbReference type="eggNOG" id="COG2198">
    <property type="taxonomic scope" value="Bacteria"/>
</dbReference>
<dbReference type="eggNOG" id="COG0784">
    <property type="taxonomic scope" value="Bacteria"/>
</dbReference>
<dbReference type="PATRIC" id="fig|882.5.peg.2184"/>
<dbReference type="PROSITE" id="PS50109">
    <property type="entry name" value="HIS_KIN"/>
    <property type="match status" value="1"/>
</dbReference>
<dbReference type="Pfam" id="PF01590">
    <property type="entry name" value="GAF"/>
    <property type="match status" value="1"/>
</dbReference>
<dbReference type="InterPro" id="IPR005467">
    <property type="entry name" value="His_kinase_dom"/>
</dbReference>
<dbReference type="EC" id="2.7.13.3" evidence="3"/>
<dbReference type="InterPro" id="IPR000700">
    <property type="entry name" value="PAS-assoc_C"/>
</dbReference>
<keyword evidence="10" id="KW-0067">ATP-binding</keyword>
<feature type="domain" description="Histidine kinase" evidence="17">
    <location>
        <begin position="517"/>
        <end position="750"/>
    </location>
</feature>
<keyword evidence="23" id="KW-1185">Reference proteome</keyword>
<evidence type="ECO:0000259" key="20">
    <source>
        <dbReference type="PROSITE" id="PS50113"/>
    </source>
</evidence>
<evidence type="ECO:0000256" key="2">
    <source>
        <dbReference type="ARBA" id="ARBA00004429"/>
    </source>
</evidence>
<dbReference type="InterPro" id="IPR036641">
    <property type="entry name" value="HPT_dom_sf"/>
</dbReference>
<dbReference type="InterPro" id="IPR029016">
    <property type="entry name" value="GAF-like_dom_sf"/>
</dbReference>
<dbReference type="SMART" id="SM00065">
    <property type="entry name" value="GAF"/>
    <property type="match status" value="1"/>
</dbReference>
<dbReference type="PANTHER" id="PTHR43047">
    <property type="entry name" value="TWO-COMPONENT HISTIDINE PROTEIN KINASE"/>
    <property type="match status" value="1"/>
</dbReference>
<dbReference type="InterPro" id="IPR001610">
    <property type="entry name" value="PAC"/>
</dbReference>
<dbReference type="InterPro" id="IPR004358">
    <property type="entry name" value="Sig_transdc_His_kin-like_C"/>
</dbReference>
<dbReference type="Gene3D" id="3.30.565.10">
    <property type="entry name" value="Histidine kinase-like ATPase, C-terminal domain"/>
    <property type="match status" value="1"/>
</dbReference>
<gene>
    <name evidence="22" type="ordered locus">DVU_2412</name>
</gene>
<evidence type="ECO:0000256" key="13">
    <source>
        <dbReference type="PROSITE-ProRule" id="PRU00110"/>
    </source>
</evidence>
<dbReference type="CDD" id="cd16922">
    <property type="entry name" value="HATPase_EvgS-ArcB-TorS-like"/>
    <property type="match status" value="1"/>
</dbReference>
<dbReference type="GO" id="GO:0005886">
    <property type="term" value="C:plasma membrane"/>
    <property type="evidence" value="ECO:0007669"/>
    <property type="project" value="UniProtKB-SubCell"/>
</dbReference>
<comment type="catalytic activity">
    <reaction evidence="1">
        <text>ATP + protein L-histidine = ADP + protein N-phospho-L-histidine.</text>
        <dbReference type="EC" id="2.7.13.3"/>
    </reaction>
</comment>
<keyword evidence="7" id="KW-0808">Transferase</keyword>
<feature type="coiled-coil region" evidence="15">
    <location>
        <begin position="38"/>
        <end position="65"/>
    </location>
</feature>
<accession>Q729D9</accession>
<evidence type="ECO:0000256" key="7">
    <source>
        <dbReference type="ARBA" id="ARBA00022679"/>
    </source>
</evidence>
<keyword evidence="4" id="KW-1003">Cell membrane</keyword>
<dbReference type="InterPro" id="IPR035965">
    <property type="entry name" value="PAS-like_dom_sf"/>
</dbReference>
<dbReference type="PROSITE" id="PS50894">
    <property type="entry name" value="HPT"/>
    <property type="match status" value="1"/>
</dbReference>
<dbReference type="FunFam" id="3.30.565.10:FF:000010">
    <property type="entry name" value="Sensor histidine kinase RcsC"/>
    <property type="match status" value="1"/>
</dbReference>
<dbReference type="SUPFAM" id="SSF52172">
    <property type="entry name" value="CheY-like"/>
    <property type="match status" value="1"/>
</dbReference>
<dbReference type="eggNOG" id="COG2205">
    <property type="taxonomic scope" value="Bacteria"/>
</dbReference>
<evidence type="ECO:0000313" key="22">
    <source>
        <dbReference type="EMBL" id="AAS96885.1"/>
    </source>
</evidence>
<dbReference type="KEGG" id="dvu:DVU_2412"/>
<evidence type="ECO:0000259" key="18">
    <source>
        <dbReference type="PROSITE" id="PS50110"/>
    </source>
</evidence>
<dbReference type="InterPro" id="IPR003594">
    <property type="entry name" value="HATPase_dom"/>
</dbReference>
<dbReference type="OrthoDB" id="459598at2"/>
<keyword evidence="6 13" id="KW-0597">Phosphoprotein</keyword>
<dbReference type="PANTHER" id="PTHR43047:SF64">
    <property type="entry name" value="HISTIDINE KINASE CONTAINING CHEY-HOMOLOGOUS RECEIVER DOMAIN AND PAS DOMAIN-RELATED"/>
    <property type="match status" value="1"/>
</dbReference>
<evidence type="ECO:0000256" key="12">
    <source>
        <dbReference type="ARBA" id="ARBA00023136"/>
    </source>
</evidence>
<evidence type="ECO:0000259" key="17">
    <source>
        <dbReference type="PROSITE" id="PS50109"/>
    </source>
</evidence>
<dbReference type="EnsemblBacteria" id="AAS96885">
    <property type="protein sequence ID" value="AAS96885"/>
    <property type="gene ID" value="DVU_2412"/>
</dbReference>
<dbReference type="SUPFAM" id="SSF55785">
    <property type="entry name" value="PYP-like sensor domain (PAS domain)"/>
    <property type="match status" value="1"/>
</dbReference>
<dbReference type="Gene3D" id="3.30.450.20">
    <property type="entry name" value="PAS domain"/>
    <property type="match status" value="1"/>
</dbReference>
<feature type="modified residue" description="Phosphohistidine" evidence="13">
    <location>
        <position position="974"/>
    </location>
</feature>